<evidence type="ECO:0000313" key="2">
    <source>
        <dbReference type="Proteomes" id="UP000184073"/>
    </source>
</evidence>
<proteinExistence type="predicted"/>
<name>A0A1L9PRZ0_ASPVE</name>
<accession>A0A1L9PRZ0</accession>
<dbReference type="RefSeq" id="XP_040670025.1">
    <property type="nucleotide sequence ID" value="XM_040816450.1"/>
</dbReference>
<dbReference type="EMBL" id="KV878131">
    <property type="protein sequence ID" value="OJJ04263.1"/>
    <property type="molecule type" value="Genomic_DNA"/>
</dbReference>
<dbReference type="GeneID" id="63731961"/>
<keyword evidence="2" id="KW-1185">Reference proteome</keyword>
<sequence>MLRGNCLGRVVKKWRERVGAEASVLGCRVSGSRVRLSLSPVGSHHLPAARLPDFGTRQLPAVGSLTAIMTSSSVLPLATMEQRLKGSIRNKRRQRPHIWYVMSTIIYGYYQNIWDKKLNLFLGQVCHSPARKCASSSVACCWEWHEQELMRTRLERPSCLRRLFAQGRRVCSKSSWAPGVLLKYILQSQTLAVDEISPEKNHLAWMAFQLRRHSGTRPAKAHGYCSTGLFFRVLEQALV</sequence>
<dbReference type="AlphaFoldDB" id="A0A1L9PRZ0"/>
<reference evidence="2" key="1">
    <citation type="journal article" date="2017" name="Genome Biol.">
        <title>Comparative genomics reveals high biological diversity and specific adaptations in the industrially and medically important fungal genus Aspergillus.</title>
        <authorList>
            <person name="de Vries R.P."/>
            <person name="Riley R."/>
            <person name="Wiebenga A."/>
            <person name="Aguilar-Osorio G."/>
            <person name="Amillis S."/>
            <person name="Uchima C.A."/>
            <person name="Anderluh G."/>
            <person name="Asadollahi M."/>
            <person name="Askin M."/>
            <person name="Barry K."/>
            <person name="Battaglia E."/>
            <person name="Bayram O."/>
            <person name="Benocci T."/>
            <person name="Braus-Stromeyer S.A."/>
            <person name="Caldana C."/>
            <person name="Canovas D."/>
            <person name="Cerqueira G.C."/>
            <person name="Chen F."/>
            <person name="Chen W."/>
            <person name="Choi C."/>
            <person name="Clum A."/>
            <person name="Dos Santos R.A."/>
            <person name="Damasio A.R."/>
            <person name="Diallinas G."/>
            <person name="Emri T."/>
            <person name="Fekete E."/>
            <person name="Flipphi M."/>
            <person name="Freyberg S."/>
            <person name="Gallo A."/>
            <person name="Gournas C."/>
            <person name="Habgood R."/>
            <person name="Hainaut M."/>
            <person name="Harispe M.L."/>
            <person name="Henrissat B."/>
            <person name="Hilden K.S."/>
            <person name="Hope R."/>
            <person name="Hossain A."/>
            <person name="Karabika E."/>
            <person name="Karaffa L."/>
            <person name="Karanyi Z."/>
            <person name="Krasevec N."/>
            <person name="Kuo A."/>
            <person name="Kusch H."/>
            <person name="LaButti K."/>
            <person name="Lagendijk E.L."/>
            <person name="Lapidus A."/>
            <person name="Levasseur A."/>
            <person name="Lindquist E."/>
            <person name="Lipzen A."/>
            <person name="Logrieco A.F."/>
            <person name="MacCabe A."/>
            <person name="Maekelae M.R."/>
            <person name="Malavazi I."/>
            <person name="Melin P."/>
            <person name="Meyer V."/>
            <person name="Mielnichuk N."/>
            <person name="Miskei M."/>
            <person name="Molnar A.P."/>
            <person name="Mule G."/>
            <person name="Ngan C.Y."/>
            <person name="Orejas M."/>
            <person name="Orosz E."/>
            <person name="Ouedraogo J.P."/>
            <person name="Overkamp K.M."/>
            <person name="Park H.-S."/>
            <person name="Perrone G."/>
            <person name="Piumi F."/>
            <person name="Punt P.J."/>
            <person name="Ram A.F."/>
            <person name="Ramon A."/>
            <person name="Rauscher S."/>
            <person name="Record E."/>
            <person name="Riano-Pachon D.M."/>
            <person name="Robert V."/>
            <person name="Roehrig J."/>
            <person name="Ruller R."/>
            <person name="Salamov A."/>
            <person name="Salih N.S."/>
            <person name="Samson R.A."/>
            <person name="Sandor E."/>
            <person name="Sanguinetti M."/>
            <person name="Schuetze T."/>
            <person name="Sepcic K."/>
            <person name="Shelest E."/>
            <person name="Sherlock G."/>
            <person name="Sophianopoulou V."/>
            <person name="Squina F.M."/>
            <person name="Sun H."/>
            <person name="Susca A."/>
            <person name="Todd R.B."/>
            <person name="Tsang A."/>
            <person name="Unkles S.E."/>
            <person name="van de Wiele N."/>
            <person name="van Rossen-Uffink D."/>
            <person name="Oliveira J.V."/>
            <person name="Vesth T.C."/>
            <person name="Visser J."/>
            <person name="Yu J.-H."/>
            <person name="Zhou M."/>
            <person name="Andersen M.R."/>
            <person name="Archer D.B."/>
            <person name="Baker S.E."/>
            <person name="Benoit I."/>
            <person name="Brakhage A.A."/>
            <person name="Braus G.H."/>
            <person name="Fischer R."/>
            <person name="Frisvad J.C."/>
            <person name="Goldman G.H."/>
            <person name="Houbraken J."/>
            <person name="Oakley B."/>
            <person name="Pocsi I."/>
            <person name="Scazzocchio C."/>
            <person name="Seiboth B."/>
            <person name="vanKuyk P.A."/>
            <person name="Wortman J."/>
            <person name="Dyer P.S."/>
            <person name="Grigoriev I.V."/>
        </authorList>
    </citation>
    <scope>NUCLEOTIDE SEQUENCE [LARGE SCALE GENOMIC DNA]</scope>
    <source>
        <strain evidence="2">CBS 583.65</strain>
    </source>
</reference>
<evidence type="ECO:0000313" key="1">
    <source>
        <dbReference type="EMBL" id="OJJ04263.1"/>
    </source>
</evidence>
<dbReference type="VEuPathDB" id="FungiDB:ASPVEDRAFT_778491"/>
<protein>
    <submittedName>
        <fullName evidence="1">Uncharacterized protein</fullName>
    </submittedName>
</protein>
<dbReference type="Proteomes" id="UP000184073">
    <property type="component" value="Unassembled WGS sequence"/>
</dbReference>
<organism evidence="1 2">
    <name type="scientific">Aspergillus versicolor CBS 583.65</name>
    <dbReference type="NCBI Taxonomy" id="1036611"/>
    <lineage>
        <taxon>Eukaryota</taxon>
        <taxon>Fungi</taxon>
        <taxon>Dikarya</taxon>
        <taxon>Ascomycota</taxon>
        <taxon>Pezizomycotina</taxon>
        <taxon>Eurotiomycetes</taxon>
        <taxon>Eurotiomycetidae</taxon>
        <taxon>Eurotiales</taxon>
        <taxon>Aspergillaceae</taxon>
        <taxon>Aspergillus</taxon>
        <taxon>Aspergillus subgen. Nidulantes</taxon>
    </lineage>
</organism>
<gene>
    <name evidence="1" type="ORF">ASPVEDRAFT_778491</name>
</gene>